<accession>A0ACC0BF47</accession>
<protein>
    <submittedName>
        <fullName evidence="1">Uncharacterized protein</fullName>
    </submittedName>
</protein>
<evidence type="ECO:0000313" key="2">
    <source>
        <dbReference type="Proteomes" id="UP001060085"/>
    </source>
</evidence>
<gene>
    <name evidence="1" type="ORF">M9H77_11608</name>
</gene>
<proteinExistence type="predicted"/>
<sequence>MHPRVPRSFTQTLSCFHYHFISNWKNVIGDENCSYRVVAGFVFGDEHQWPDVRRRILYELEHSMNLYVNLEDLEERVNELVHRIHWPVDGPAPYAHWFQTPDSLYIKQIHSICMDINCTTWFYDCVTFVFVFESYRRYIGYWSLDRTTTLYSATVE</sequence>
<keyword evidence="2" id="KW-1185">Reference proteome</keyword>
<comment type="caution">
    <text evidence="1">The sequence shown here is derived from an EMBL/GenBank/DDBJ whole genome shotgun (WGS) entry which is preliminary data.</text>
</comment>
<dbReference type="Proteomes" id="UP001060085">
    <property type="component" value="Linkage Group LG03"/>
</dbReference>
<organism evidence="1 2">
    <name type="scientific">Catharanthus roseus</name>
    <name type="common">Madagascar periwinkle</name>
    <name type="synonym">Vinca rosea</name>
    <dbReference type="NCBI Taxonomy" id="4058"/>
    <lineage>
        <taxon>Eukaryota</taxon>
        <taxon>Viridiplantae</taxon>
        <taxon>Streptophyta</taxon>
        <taxon>Embryophyta</taxon>
        <taxon>Tracheophyta</taxon>
        <taxon>Spermatophyta</taxon>
        <taxon>Magnoliopsida</taxon>
        <taxon>eudicotyledons</taxon>
        <taxon>Gunneridae</taxon>
        <taxon>Pentapetalae</taxon>
        <taxon>asterids</taxon>
        <taxon>lamiids</taxon>
        <taxon>Gentianales</taxon>
        <taxon>Apocynaceae</taxon>
        <taxon>Rauvolfioideae</taxon>
        <taxon>Vinceae</taxon>
        <taxon>Catharanthinae</taxon>
        <taxon>Catharanthus</taxon>
    </lineage>
</organism>
<dbReference type="EMBL" id="CM044703">
    <property type="protein sequence ID" value="KAI5671244.1"/>
    <property type="molecule type" value="Genomic_DNA"/>
</dbReference>
<reference evidence="2" key="1">
    <citation type="journal article" date="2023" name="Nat. Plants">
        <title>Single-cell RNA sequencing provides a high-resolution roadmap for understanding the multicellular compartmentation of specialized metabolism.</title>
        <authorList>
            <person name="Sun S."/>
            <person name="Shen X."/>
            <person name="Li Y."/>
            <person name="Li Y."/>
            <person name="Wang S."/>
            <person name="Li R."/>
            <person name="Zhang H."/>
            <person name="Shen G."/>
            <person name="Guo B."/>
            <person name="Wei J."/>
            <person name="Xu J."/>
            <person name="St-Pierre B."/>
            <person name="Chen S."/>
            <person name="Sun C."/>
        </authorList>
    </citation>
    <scope>NUCLEOTIDE SEQUENCE [LARGE SCALE GENOMIC DNA]</scope>
</reference>
<evidence type="ECO:0000313" key="1">
    <source>
        <dbReference type="EMBL" id="KAI5671244.1"/>
    </source>
</evidence>
<name>A0ACC0BF47_CATRO</name>